<dbReference type="SUPFAM" id="SSF81301">
    <property type="entry name" value="Nucleotidyltransferase"/>
    <property type="match status" value="1"/>
</dbReference>
<dbReference type="GO" id="GO:0016740">
    <property type="term" value="F:transferase activity"/>
    <property type="evidence" value="ECO:0007669"/>
    <property type="project" value="UniProtKB-KW"/>
</dbReference>
<comment type="caution">
    <text evidence="2">The sequence shown here is derived from an EMBL/GenBank/DDBJ whole genome shotgun (WGS) entry which is preliminary data.</text>
</comment>
<name>A0A832A763_9BACT</name>
<accession>A0A832A763</accession>
<evidence type="ECO:0000259" key="1">
    <source>
        <dbReference type="Pfam" id="PF18765"/>
    </source>
</evidence>
<reference evidence="2" key="1">
    <citation type="journal article" date="2020" name="mSystems">
        <title>Genome- and Community-Level Interaction Insights into Carbon Utilization and Element Cycling Functions of Hydrothermarchaeota in Hydrothermal Sediment.</title>
        <authorList>
            <person name="Zhou Z."/>
            <person name="Liu Y."/>
            <person name="Xu W."/>
            <person name="Pan J."/>
            <person name="Luo Z.H."/>
            <person name="Li M."/>
        </authorList>
    </citation>
    <scope>NUCLEOTIDE SEQUENCE [LARGE SCALE GENOMIC DNA]</scope>
    <source>
        <strain evidence="2">SpSt-456</strain>
    </source>
</reference>
<dbReference type="InterPro" id="IPR041633">
    <property type="entry name" value="Polbeta"/>
</dbReference>
<dbReference type="CDD" id="cd05403">
    <property type="entry name" value="NT_KNTase_like"/>
    <property type="match status" value="1"/>
</dbReference>
<evidence type="ECO:0000313" key="2">
    <source>
        <dbReference type="EMBL" id="HFK97984.1"/>
    </source>
</evidence>
<dbReference type="Pfam" id="PF18765">
    <property type="entry name" value="Polbeta"/>
    <property type="match status" value="1"/>
</dbReference>
<sequence>MGRGFTRAQNMDWKAIVSRLKTFSPRHEAYIETLLRDIVEHYGDRLLVCAVFGSYARRENRLNSDLDLFLILDAKEGFTQRMARFVEHIEMKLDPLAQELYEREGILCEPSPYILMRDEARFVHPIYYDLVEYHVIVHDPHGLMDRIVRGVKAHLAESGARKEAVGTGWLWDVTGAKILKMLELGS</sequence>
<protein>
    <submittedName>
        <fullName evidence="2">Nucleotidyltransferase domain-containing protein</fullName>
    </submittedName>
</protein>
<organism evidence="2">
    <name type="scientific">Desulfacinum infernum</name>
    <dbReference type="NCBI Taxonomy" id="35837"/>
    <lineage>
        <taxon>Bacteria</taxon>
        <taxon>Pseudomonadati</taxon>
        <taxon>Thermodesulfobacteriota</taxon>
        <taxon>Syntrophobacteria</taxon>
        <taxon>Syntrophobacterales</taxon>
        <taxon>Syntrophobacteraceae</taxon>
        <taxon>Desulfacinum</taxon>
    </lineage>
</organism>
<dbReference type="AlphaFoldDB" id="A0A832A763"/>
<proteinExistence type="predicted"/>
<feature type="domain" description="Polymerase beta nucleotidyltransferase" evidence="1">
    <location>
        <begin position="38"/>
        <end position="82"/>
    </location>
</feature>
<keyword evidence="2" id="KW-0808">Transferase</keyword>
<dbReference type="Gene3D" id="3.30.460.10">
    <property type="entry name" value="Beta Polymerase, domain 2"/>
    <property type="match status" value="1"/>
</dbReference>
<gene>
    <name evidence="2" type="ORF">ENS06_11785</name>
</gene>
<dbReference type="InterPro" id="IPR043519">
    <property type="entry name" value="NT_sf"/>
</dbReference>
<dbReference type="EMBL" id="DSTK01000036">
    <property type="protein sequence ID" value="HFK97984.1"/>
    <property type="molecule type" value="Genomic_DNA"/>
</dbReference>